<feature type="transmembrane region" description="Helical" evidence="7">
    <location>
        <begin position="231"/>
        <end position="251"/>
    </location>
</feature>
<comment type="subcellular location">
    <subcellularLocation>
        <location evidence="1">Cell membrane</location>
        <topology evidence="1">Multi-pass membrane protein</topology>
    </subcellularLocation>
</comment>
<sequence length="629" mass="70433">MNENPEHSQFSLFKERRFAPYFFTQFLGAFNDNVYKNALVILIAFQAAQAQTDTNLLVNLSAALFILPFFLFSATAGQLADKYEKSRLIRYIKLLEIVIMLLAAVAFYLQDIILLMLILFLMGAQSTLFGPIKYAILPQHLQRDELMGGNGIVEMGTFLAILLGTITGGVLISFNSGIILVSITVISIALLGYFASRFIPLALAPEPELKINWNPFSQTWIMLKLVAQDRYIFLSILAISWFWFYGALYLAQFPNYTRFILGGDETVVTLLLTLFSFGVGLGSLLCERLSGHKVEVGLVPFGAIGITLFSIDLSFAVQNPLHDTGEFIGAMAFIAVWTHWRVMLDIMFIGMFGGFYIVPLYAYIQQQGNSNILARLIAGNNILNALFMVASALLAIVILTVLNFSIPQLFLIAALLNAIVAIYIFTVIPVFFIRFLAWLLIHTVYRVKKVGLNHIPRKGAALLVCNHVSYVDSLVIMACCSRPIRFVMYYKIYQLPLLHFIFKTARTIPIAGRKENPEILEQAYVDIKEALNNGELVCIFPEGGLTKDGELQPFRPGVERVLAVAPVPVIPMALRGLWGSIFSRKRKIFRLPRGIGSQIELTIAPAQLPETITALQLQQYVSELRGDWR</sequence>
<keyword evidence="6 7" id="KW-0472">Membrane</keyword>
<dbReference type="GO" id="GO:0016746">
    <property type="term" value="F:acyltransferase activity"/>
    <property type="evidence" value="ECO:0007669"/>
    <property type="project" value="UniProtKB-KW"/>
</dbReference>
<reference evidence="9 10" key="1">
    <citation type="submission" date="2016-12" db="EMBL/GenBank/DDBJ databases">
        <title>Thioflexothrix psekupsii D3 genome sequencing and assembly.</title>
        <authorList>
            <person name="Fomenkov A."/>
            <person name="Vincze T."/>
            <person name="Grabovich M."/>
            <person name="Anton B.P."/>
            <person name="Dubinina G."/>
            <person name="Orlova M."/>
            <person name="Belousova E."/>
            <person name="Roberts R.J."/>
        </authorList>
    </citation>
    <scope>NUCLEOTIDE SEQUENCE [LARGE SCALE GENOMIC DNA]</scope>
    <source>
        <strain evidence="9">D3</strain>
    </source>
</reference>
<evidence type="ECO:0000313" key="9">
    <source>
        <dbReference type="EMBL" id="OUD15768.1"/>
    </source>
</evidence>
<proteinExistence type="predicted"/>
<dbReference type="EMBL" id="MSLT01000006">
    <property type="protein sequence ID" value="OUD15768.1"/>
    <property type="molecule type" value="Genomic_DNA"/>
</dbReference>
<organism evidence="9 10">
    <name type="scientific">Thioflexithrix psekupsensis</name>
    <dbReference type="NCBI Taxonomy" id="1570016"/>
    <lineage>
        <taxon>Bacteria</taxon>
        <taxon>Pseudomonadati</taxon>
        <taxon>Pseudomonadota</taxon>
        <taxon>Gammaproteobacteria</taxon>
        <taxon>Thiotrichales</taxon>
        <taxon>Thioflexithrix</taxon>
    </lineage>
</organism>
<evidence type="ECO:0000256" key="7">
    <source>
        <dbReference type="SAM" id="Phobius"/>
    </source>
</evidence>
<feature type="transmembrane region" description="Helical" evidence="7">
    <location>
        <begin position="385"/>
        <end position="406"/>
    </location>
</feature>
<dbReference type="SMART" id="SM00563">
    <property type="entry name" value="PlsC"/>
    <property type="match status" value="1"/>
</dbReference>
<evidence type="ECO:0000313" key="10">
    <source>
        <dbReference type="Proteomes" id="UP000194798"/>
    </source>
</evidence>
<evidence type="ECO:0000256" key="5">
    <source>
        <dbReference type="ARBA" id="ARBA00022989"/>
    </source>
</evidence>
<feature type="transmembrane region" description="Helical" evidence="7">
    <location>
        <begin position="412"/>
        <end position="441"/>
    </location>
</feature>
<keyword evidence="4 7" id="KW-0812">Transmembrane</keyword>
<name>A0A251XBT2_9GAMM</name>
<feature type="transmembrane region" description="Helical" evidence="7">
    <location>
        <begin position="178"/>
        <end position="195"/>
    </location>
</feature>
<dbReference type="InterPro" id="IPR011701">
    <property type="entry name" value="MFS"/>
</dbReference>
<feature type="transmembrane region" description="Helical" evidence="7">
    <location>
        <begin position="56"/>
        <end position="76"/>
    </location>
</feature>
<dbReference type="AlphaFoldDB" id="A0A251XBT2"/>
<dbReference type="PANTHER" id="PTHR43266">
    <property type="entry name" value="MACROLIDE-EFFLUX PROTEIN"/>
    <property type="match status" value="1"/>
</dbReference>
<dbReference type="Proteomes" id="UP000194798">
    <property type="component" value="Unassembled WGS sequence"/>
</dbReference>
<evidence type="ECO:0000256" key="4">
    <source>
        <dbReference type="ARBA" id="ARBA00022692"/>
    </source>
</evidence>
<protein>
    <submittedName>
        <fullName evidence="9">Glycerol acyltransferase</fullName>
    </submittedName>
</protein>
<feature type="transmembrane region" description="Helical" evidence="7">
    <location>
        <begin position="346"/>
        <end position="364"/>
    </location>
</feature>
<feature type="domain" description="Phospholipid/glycerol acyltransferase" evidence="8">
    <location>
        <begin position="461"/>
        <end position="577"/>
    </location>
</feature>
<dbReference type="GO" id="GO:0022857">
    <property type="term" value="F:transmembrane transporter activity"/>
    <property type="evidence" value="ECO:0007669"/>
    <property type="project" value="InterPro"/>
</dbReference>
<dbReference type="CDD" id="cd07989">
    <property type="entry name" value="LPLAT_AGPAT-like"/>
    <property type="match status" value="1"/>
</dbReference>
<dbReference type="SUPFAM" id="SSF103473">
    <property type="entry name" value="MFS general substrate transporter"/>
    <property type="match status" value="1"/>
</dbReference>
<dbReference type="OrthoDB" id="9803968at2"/>
<evidence type="ECO:0000256" key="3">
    <source>
        <dbReference type="ARBA" id="ARBA00022475"/>
    </source>
</evidence>
<dbReference type="Pfam" id="PF07690">
    <property type="entry name" value="MFS_1"/>
    <property type="match status" value="1"/>
</dbReference>
<evidence type="ECO:0000256" key="1">
    <source>
        <dbReference type="ARBA" id="ARBA00004651"/>
    </source>
</evidence>
<keyword evidence="9" id="KW-0808">Transferase</keyword>
<accession>A0A251XBT2</accession>
<dbReference type="InterPro" id="IPR002123">
    <property type="entry name" value="Plipid/glycerol_acylTrfase"/>
</dbReference>
<dbReference type="InterPro" id="IPR036259">
    <property type="entry name" value="MFS_trans_sf"/>
</dbReference>
<keyword evidence="5 7" id="KW-1133">Transmembrane helix</keyword>
<feature type="transmembrane region" description="Helical" evidence="7">
    <location>
        <begin position="298"/>
        <end position="317"/>
    </location>
</feature>
<dbReference type="Gene3D" id="1.20.1250.20">
    <property type="entry name" value="MFS general substrate transporter like domains"/>
    <property type="match status" value="1"/>
</dbReference>
<keyword evidence="3" id="KW-1003">Cell membrane</keyword>
<comment type="caution">
    <text evidence="9">The sequence shown here is derived from an EMBL/GenBank/DDBJ whole genome shotgun (WGS) entry which is preliminary data.</text>
</comment>
<dbReference type="Pfam" id="PF01553">
    <property type="entry name" value="Acyltransferase"/>
    <property type="match status" value="1"/>
</dbReference>
<evidence type="ECO:0000256" key="6">
    <source>
        <dbReference type="ARBA" id="ARBA00023136"/>
    </source>
</evidence>
<keyword evidence="2" id="KW-0813">Transport</keyword>
<feature type="transmembrane region" description="Helical" evidence="7">
    <location>
        <begin position="266"/>
        <end position="286"/>
    </location>
</feature>
<gene>
    <name evidence="9" type="ORF">TPSD3_02900</name>
</gene>
<keyword evidence="10" id="KW-1185">Reference proteome</keyword>
<dbReference type="GO" id="GO:0005886">
    <property type="term" value="C:plasma membrane"/>
    <property type="evidence" value="ECO:0007669"/>
    <property type="project" value="UniProtKB-SubCell"/>
</dbReference>
<feature type="transmembrane region" description="Helical" evidence="7">
    <location>
        <begin position="152"/>
        <end position="172"/>
    </location>
</feature>
<dbReference type="CDD" id="cd06173">
    <property type="entry name" value="MFS_MefA_like"/>
    <property type="match status" value="1"/>
</dbReference>
<dbReference type="PANTHER" id="PTHR43266:SF2">
    <property type="entry name" value="MAJOR FACILITATOR SUPERFAMILY (MFS) PROFILE DOMAIN-CONTAINING PROTEIN"/>
    <property type="match status" value="1"/>
</dbReference>
<dbReference type="SUPFAM" id="SSF69593">
    <property type="entry name" value="Glycerol-3-phosphate (1)-acyltransferase"/>
    <property type="match status" value="1"/>
</dbReference>
<evidence type="ECO:0000256" key="2">
    <source>
        <dbReference type="ARBA" id="ARBA00022448"/>
    </source>
</evidence>
<keyword evidence="9" id="KW-0012">Acyltransferase</keyword>
<evidence type="ECO:0000259" key="8">
    <source>
        <dbReference type="SMART" id="SM00563"/>
    </source>
</evidence>